<feature type="compositionally biased region" description="Basic and acidic residues" evidence="1">
    <location>
        <begin position="55"/>
        <end position="68"/>
    </location>
</feature>
<feature type="non-terminal residue" evidence="2">
    <location>
        <position position="100"/>
    </location>
</feature>
<feature type="region of interest" description="Disordered" evidence="1">
    <location>
        <begin position="55"/>
        <end position="100"/>
    </location>
</feature>
<dbReference type="AlphaFoldDB" id="A0ABD2C4C4"/>
<evidence type="ECO:0000313" key="2">
    <source>
        <dbReference type="EMBL" id="KAL2739899.1"/>
    </source>
</evidence>
<feature type="compositionally biased region" description="Acidic residues" evidence="1">
    <location>
        <begin position="72"/>
        <end position="89"/>
    </location>
</feature>
<evidence type="ECO:0000313" key="3">
    <source>
        <dbReference type="Proteomes" id="UP001607303"/>
    </source>
</evidence>
<accession>A0ABD2C4C4</accession>
<proteinExistence type="predicted"/>
<organism evidence="2 3">
    <name type="scientific">Vespula maculifrons</name>
    <name type="common">Eastern yellow jacket</name>
    <name type="synonym">Wasp</name>
    <dbReference type="NCBI Taxonomy" id="7453"/>
    <lineage>
        <taxon>Eukaryota</taxon>
        <taxon>Metazoa</taxon>
        <taxon>Ecdysozoa</taxon>
        <taxon>Arthropoda</taxon>
        <taxon>Hexapoda</taxon>
        <taxon>Insecta</taxon>
        <taxon>Pterygota</taxon>
        <taxon>Neoptera</taxon>
        <taxon>Endopterygota</taxon>
        <taxon>Hymenoptera</taxon>
        <taxon>Apocrita</taxon>
        <taxon>Aculeata</taxon>
        <taxon>Vespoidea</taxon>
        <taxon>Vespidae</taxon>
        <taxon>Vespinae</taxon>
        <taxon>Vespula</taxon>
    </lineage>
</organism>
<keyword evidence="3" id="KW-1185">Reference proteome</keyword>
<name>A0ABD2C4C4_VESMC</name>
<protein>
    <submittedName>
        <fullName evidence="2">Uncharacterized protein</fullName>
    </submittedName>
</protein>
<comment type="caution">
    <text evidence="2">The sequence shown here is derived from an EMBL/GenBank/DDBJ whole genome shotgun (WGS) entry which is preliminary data.</text>
</comment>
<dbReference type="EMBL" id="JAYRBN010000061">
    <property type="protein sequence ID" value="KAL2739899.1"/>
    <property type="molecule type" value="Genomic_DNA"/>
</dbReference>
<evidence type="ECO:0000256" key="1">
    <source>
        <dbReference type="SAM" id="MobiDB-lite"/>
    </source>
</evidence>
<reference evidence="2 3" key="1">
    <citation type="journal article" date="2024" name="Ann. Entomol. Soc. Am.">
        <title>Genomic analyses of the southern and eastern yellowjacket wasps (Hymenoptera: Vespidae) reveal evolutionary signatures of social life.</title>
        <authorList>
            <person name="Catto M.A."/>
            <person name="Caine P.B."/>
            <person name="Orr S.E."/>
            <person name="Hunt B.G."/>
            <person name="Goodisman M.A.D."/>
        </authorList>
    </citation>
    <scope>NUCLEOTIDE SEQUENCE [LARGE SCALE GENOMIC DNA]</scope>
    <source>
        <strain evidence="2">232</strain>
        <tissue evidence="2">Head and thorax</tissue>
    </source>
</reference>
<dbReference type="Proteomes" id="UP001607303">
    <property type="component" value="Unassembled WGS sequence"/>
</dbReference>
<gene>
    <name evidence="2" type="ORF">V1477_011288</name>
</gene>
<sequence>MDLDGVRYKEGNPDARVPHYLGIGYETGRTEQEASDRALERKSIWLNDQTAAPNERRIVHANPLKRENVGGYDEDDDAEDDDDDDNDDDQEKKGVFLSDQ</sequence>